<keyword evidence="8 9" id="KW-0012">Acyltransferase</keyword>
<evidence type="ECO:0000256" key="3">
    <source>
        <dbReference type="ARBA" id="ARBA00022475"/>
    </source>
</evidence>
<dbReference type="InterPro" id="IPR045378">
    <property type="entry name" value="LNT_N"/>
</dbReference>
<evidence type="ECO:0000256" key="5">
    <source>
        <dbReference type="ARBA" id="ARBA00022692"/>
    </source>
</evidence>
<evidence type="ECO:0000256" key="10">
    <source>
        <dbReference type="SAM" id="MobiDB-lite"/>
    </source>
</evidence>
<dbReference type="GO" id="GO:0016410">
    <property type="term" value="F:N-acyltransferase activity"/>
    <property type="evidence" value="ECO:0007669"/>
    <property type="project" value="UniProtKB-UniRule"/>
</dbReference>
<keyword evidence="5 9" id="KW-0812">Transmembrane</keyword>
<dbReference type="CDD" id="cd07571">
    <property type="entry name" value="ALP_N-acyl_transferase"/>
    <property type="match status" value="1"/>
</dbReference>
<feature type="transmembrane region" description="Helical" evidence="9">
    <location>
        <begin position="66"/>
        <end position="87"/>
    </location>
</feature>
<evidence type="ECO:0000313" key="12">
    <source>
        <dbReference type="EMBL" id="XBH08057.1"/>
    </source>
</evidence>
<protein>
    <recommendedName>
        <fullName evidence="9">Apolipoprotein N-acyltransferase</fullName>
        <shortName evidence="9">ALP N-acyltransferase</shortName>
        <ecNumber evidence="9">2.3.1.269</ecNumber>
    </recommendedName>
</protein>
<gene>
    <name evidence="9 12" type="primary">lnt</name>
    <name evidence="12" type="ORF">V5E97_19075</name>
</gene>
<feature type="transmembrane region" description="Helical" evidence="9">
    <location>
        <begin position="229"/>
        <end position="247"/>
    </location>
</feature>
<evidence type="ECO:0000256" key="8">
    <source>
        <dbReference type="ARBA" id="ARBA00023315"/>
    </source>
</evidence>
<dbReference type="SUPFAM" id="SSF56317">
    <property type="entry name" value="Carbon-nitrogen hydrolase"/>
    <property type="match status" value="1"/>
</dbReference>
<feature type="transmembrane region" description="Helical" evidence="9">
    <location>
        <begin position="126"/>
        <end position="148"/>
    </location>
</feature>
<keyword evidence="7 9" id="KW-0472">Membrane</keyword>
<evidence type="ECO:0000256" key="9">
    <source>
        <dbReference type="HAMAP-Rule" id="MF_01148"/>
    </source>
</evidence>
<feature type="transmembrane region" description="Helical" evidence="9">
    <location>
        <begin position="94"/>
        <end position="114"/>
    </location>
</feature>
<keyword evidence="3 9" id="KW-1003">Cell membrane</keyword>
<feature type="domain" description="CN hydrolase" evidence="11">
    <location>
        <begin position="263"/>
        <end position="512"/>
    </location>
</feature>
<dbReference type="PANTHER" id="PTHR38686:SF1">
    <property type="entry name" value="APOLIPOPROTEIN N-ACYLTRANSFERASE"/>
    <property type="match status" value="1"/>
</dbReference>
<dbReference type="HAMAP" id="MF_01148">
    <property type="entry name" value="Lnt"/>
    <property type="match status" value="1"/>
</dbReference>
<dbReference type="PROSITE" id="PS50263">
    <property type="entry name" value="CN_HYDROLASE"/>
    <property type="match status" value="1"/>
</dbReference>
<comment type="similarity">
    <text evidence="2 9">Belongs to the CN hydrolase family. Apolipoprotein N-acyltransferase subfamily.</text>
</comment>
<evidence type="ECO:0000256" key="1">
    <source>
        <dbReference type="ARBA" id="ARBA00004651"/>
    </source>
</evidence>
<dbReference type="Pfam" id="PF20154">
    <property type="entry name" value="LNT_N"/>
    <property type="match status" value="1"/>
</dbReference>
<keyword evidence="6 9" id="KW-1133">Transmembrane helix</keyword>
<sequence>MHLAPGLLALVLPEMTDSSVRSRDHRASRLKRSASVGPQSEGAGTASALRVYLTAVLGGAASACAWLVPGTGFSAVLGWIAVLLLVYTVRARRAYLPAFAAGLVGHLIGFYWVAGTVSAFGGFGSLTSALIFSLFVALGALLFLVYALVHHQLPAAFDALALRSATAIVIAELLTIRLFPWHFGHTQIAFTPFVQIAGIGGAMAVSFLMFWLAEVSVRIVVFRERRRTFLVPVILFAWAIGYGVAMMRTFSAPQGLPQEVIVVQGNASLAEKRDLDSARKNLDRIYALSCQAAHPGSLVVWPEGSVPAYIPAAIGKVGHPPVLPWIGDGTALLVGSYSFLPDQRRYNAAFAVYPDGTVPRPYFKQILIPFGESIPFSSYLPWLKGLNAKAGVFSAGTETRVFSYPMRRPDGTATTLKVAPLICYEDTVPALARNASRKGAELLINITSDSWFGRTLAPRQHHLIAAFRAIENRRFLIRATNTGLSGVVDPLGRTIASIPPFAEGTATAQVTPLTYRSAYAYGIGDGPWWALMVVAFGVTVHANGMWRVRLSRP</sequence>
<feature type="region of interest" description="Disordered" evidence="10">
    <location>
        <begin position="20"/>
        <end position="42"/>
    </location>
</feature>
<name>A0AAU7CT30_9BACT</name>
<dbReference type="EMBL" id="CP155447">
    <property type="protein sequence ID" value="XBH08057.1"/>
    <property type="molecule type" value="Genomic_DNA"/>
</dbReference>
<comment type="pathway">
    <text evidence="9">Protein modification; lipoprotein biosynthesis (N-acyl transfer).</text>
</comment>
<reference evidence="12" key="1">
    <citation type="submission" date="2024-05" db="EMBL/GenBank/DDBJ databases">
        <title>Planctomycetes of the genus Singulisphaera possess chitinolytic capabilities.</title>
        <authorList>
            <person name="Ivanova A."/>
        </authorList>
    </citation>
    <scope>NUCLEOTIDE SEQUENCE</scope>
    <source>
        <strain evidence="12">Ch08T</strain>
    </source>
</reference>
<comment type="subcellular location">
    <subcellularLocation>
        <location evidence="1 9">Cell membrane</location>
        <topology evidence="1 9">Multi-pass membrane protein</topology>
    </subcellularLocation>
</comment>
<evidence type="ECO:0000256" key="6">
    <source>
        <dbReference type="ARBA" id="ARBA00022989"/>
    </source>
</evidence>
<organism evidence="12">
    <name type="scientific">Singulisphaera sp. Ch08</name>
    <dbReference type="NCBI Taxonomy" id="3120278"/>
    <lineage>
        <taxon>Bacteria</taxon>
        <taxon>Pseudomonadati</taxon>
        <taxon>Planctomycetota</taxon>
        <taxon>Planctomycetia</taxon>
        <taxon>Isosphaerales</taxon>
        <taxon>Isosphaeraceae</taxon>
        <taxon>Singulisphaera</taxon>
    </lineage>
</organism>
<evidence type="ECO:0000259" key="11">
    <source>
        <dbReference type="PROSITE" id="PS50263"/>
    </source>
</evidence>
<accession>A0AAU7CT30</accession>
<dbReference type="InterPro" id="IPR003010">
    <property type="entry name" value="C-N_Hydrolase"/>
</dbReference>
<dbReference type="Gene3D" id="3.60.110.10">
    <property type="entry name" value="Carbon-nitrogen hydrolase"/>
    <property type="match status" value="1"/>
</dbReference>
<comment type="function">
    <text evidence="9">Catalyzes the phospholipid dependent N-acylation of the N-terminal cysteine of apolipoprotein, the last step in lipoprotein maturation.</text>
</comment>
<dbReference type="GO" id="GO:0042158">
    <property type="term" value="P:lipoprotein biosynthetic process"/>
    <property type="evidence" value="ECO:0007669"/>
    <property type="project" value="UniProtKB-UniRule"/>
</dbReference>
<feature type="transmembrane region" description="Helical" evidence="9">
    <location>
        <begin position="193"/>
        <end position="217"/>
    </location>
</feature>
<evidence type="ECO:0000256" key="4">
    <source>
        <dbReference type="ARBA" id="ARBA00022679"/>
    </source>
</evidence>
<dbReference type="AlphaFoldDB" id="A0AAU7CT30"/>
<dbReference type="PANTHER" id="PTHR38686">
    <property type="entry name" value="APOLIPOPROTEIN N-ACYLTRANSFERASE"/>
    <property type="match status" value="1"/>
</dbReference>
<proteinExistence type="inferred from homology"/>
<dbReference type="GO" id="GO:0005886">
    <property type="term" value="C:plasma membrane"/>
    <property type="evidence" value="ECO:0007669"/>
    <property type="project" value="UniProtKB-SubCell"/>
</dbReference>
<comment type="catalytic activity">
    <reaction evidence="9">
        <text>N-terminal S-1,2-diacyl-sn-glyceryl-L-cysteinyl-[lipoprotein] + a glycerophospholipid = N-acyl-S-1,2-diacyl-sn-glyceryl-L-cysteinyl-[lipoprotein] + a 2-acyl-sn-glycero-3-phospholipid + H(+)</text>
        <dbReference type="Rhea" id="RHEA:48228"/>
        <dbReference type="Rhea" id="RHEA-COMP:14681"/>
        <dbReference type="Rhea" id="RHEA-COMP:14684"/>
        <dbReference type="ChEBI" id="CHEBI:15378"/>
        <dbReference type="ChEBI" id="CHEBI:136912"/>
        <dbReference type="ChEBI" id="CHEBI:140656"/>
        <dbReference type="ChEBI" id="CHEBI:140657"/>
        <dbReference type="ChEBI" id="CHEBI:140660"/>
        <dbReference type="EC" id="2.3.1.269"/>
    </reaction>
</comment>
<feature type="transmembrane region" description="Helical" evidence="9">
    <location>
        <begin position="160"/>
        <end position="181"/>
    </location>
</feature>
<dbReference type="EC" id="2.3.1.269" evidence="9"/>
<dbReference type="Pfam" id="PF00795">
    <property type="entry name" value="CN_hydrolase"/>
    <property type="match status" value="1"/>
</dbReference>
<keyword evidence="4 9" id="KW-0808">Transferase</keyword>
<dbReference type="RefSeq" id="WP_406700894.1">
    <property type="nucleotide sequence ID" value="NZ_CP155447.1"/>
</dbReference>
<dbReference type="InterPro" id="IPR036526">
    <property type="entry name" value="C-N_Hydrolase_sf"/>
</dbReference>
<dbReference type="InterPro" id="IPR004563">
    <property type="entry name" value="Apolipo_AcylTrfase"/>
</dbReference>
<evidence type="ECO:0000256" key="7">
    <source>
        <dbReference type="ARBA" id="ARBA00023136"/>
    </source>
</evidence>
<dbReference type="NCBIfam" id="TIGR00546">
    <property type="entry name" value="lnt"/>
    <property type="match status" value="1"/>
</dbReference>
<evidence type="ECO:0000256" key="2">
    <source>
        <dbReference type="ARBA" id="ARBA00010065"/>
    </source>
</evidence>